<evidence type="ECO:0000313" key="3">
    <source>
        <dbReference type="EMBL" id="HBJ07635.1"/>
    </source>
</evidence>
<dbReference type="NCBIfam" id="TIGR01167">
    <property type="entry name" value="LPXTG_anchor"/>
    <property type="match status" value="1"/>
</dbReference>
<dbReference type="RefSeq" id="WP_303008536.1">
    <property type="nucleotide sequence ID" value="NZ_CAUAJF010000032.1"/>
</dbReference>
<keyword evidence="2" id="KW-0472">Membrane</keyword>
<evidence type="ECO:0000256" key="1">
    <source>
        <dbReference type="SAM" id="MobiDB-lite"/>
    </source>
</evidence>
<feature type="transmembrane region" description="Helical" evidence="2">
    <location>
        <begin position="163"/>
        <end position="183"/>
    </location>
</feature>
<evidence type="ECO:0000256" key="2">
    <source>
        <dbReference type="SAM" id="Phobius"/>
    </source>
</evidence>
<dbReference type="Proteomes" id="UP000262954">
    <property type="component" value="Unassembled WGS sequence"/>
</dbReference>
<accession>A0A354LZE6</accession>
<keyword evidence="2" id="KW-1133">Transmembrane helix</keyword>
<proteinExistence type="predicted"/>
<reference evidence="3 4" key="1">
    <citation type="journal article" date="2018" name="Nat. Biotechnol.">
        <title>A standardized bacterial taxonomy based on genome phylogeny substantially revises the tree of life.</title>
        <authorList>
            <person name="Parks D.H."/>
            <person name="Chuvochina M."/>
            <person name="Waite D.W."/>
            <person name="Rinke C."/>
            <person name="Skarshewski A."/>
            <person name="Chaumeil P.A."/>
            <person name="Hugenholtz P."/>
        </authorList>
    </citation>
    <scope>NUCLEOTIDE SEQUENCE [LARGE SCALE GENOMIC DNA]</scope>
    <source>
        <strain evidence="3">UBA11482</strain>
    </source>
</reference>
<comment type="caution">
    <text evidence="3">The sequence shown here is derived from an EMBL/GenBank/DDBJ whole genome shotgun (WGS) entry which is preliminary data.</text>
</comment>
<dbReference type="AlphaFoldDB" id="A0A354LZE6"/>
<protein>
    <submittedName>
        <fullName evidence="3">Cell wall anchor protein</fullName>
    </submittedName>
</protein>
<dbReference type="EMBL" id="DNWC01000022">
    <property type="protein sequence ID" value="HBJ07635.1"/>
    <property type="molecule type" value="Genomic_DNA"/>
</dbReference>
<organism evidence="3 4">
    <name type="scientific">Coprobacter fastidiosus</name>
    <dbReference type="NCBI Taxonomy" id="1099853"/>
    <lineage>
        <taxon>Bacteria</taxon>
        <taxon>Pseudomonadati</taxon>
        <taxon>Bacteroidota</taxon>
        <taxon>Bacteroidia</taxon>
        <taxon>Bacteroidales</taxon>
        <taxon>Barnesiellaceae</taxon>
        <taxon>Coprobacter</taxon>
    </lineage>
</organism>
<feature type="region of interest" description="Disordered" evidence="1">
    <location>
        <begin position="307"/>
        <end position="344"/>
    </location>
</feature>
<sequence length="344" mass="39309">MKDIYKELLMKFFAVVSAIFIVCPVFAGDPVVRARMDSASIWMGEQTRIHLELVQDKNKMISMPVLNDTLVTGVEILNVSKPDTVLLGNDRIQINRDILVTSFDSGFYYIPPFRYILNNDTFSTQTLSLKVVPVEVDTTQAAIDIKGVQEPPFVLFDYISDTLLTIIGIIILLALIVAGYLYYRKKKRPEEKTVSPEDLLPPHERALKALAVLKEDKLWQNGQEKEYYTRLTEILREYIDDRFHINAMEMTSSQILSVLRSNKETKAVDTQLKQILEMADFVKFAKMRPLPDDNEATMRDAITFVEETKVVEEQPSTNEEKKENGVQVDEDKTSISGSDKKDEL</sequence>
<keyword evidence="2" id="KW-0812">Transmembrane</keyword>
<name>A0A354LZE6_9BACT</name>
<gene>
    <name evidence="3" type="ORF">DDY73_01390</name>
</gene>
<evidence type="ECO:0000313" key="4">
    <source>
        <dbReference type="Proteomes" id="UP000262954"/>
    </source>
</evidence>